<sequence length="87" mass="9709">MPKTIELLNKALAIKSASEWARLFNIVPSTITNARTKGKLSPAIAGNFAIELGEDPTQWMIAAMMENEREALLIDRLCAAKPEWRKL</sequence>
<dbReference type="RefSeq" id="WP_313873910.1">
    <property type="nucleotide sequence ID" value="NZ_JAVBIK010000001.1"/>
</dbReference>
<keyword evidence="2" id="KW-1185">Reference proteome</keyword>
<name>A0ABU3KK27_9BURK</name>
<evidence type="ECO:0000313" key="1">
    <source>
        <dbReference type="EMBL" id="MDT7518130.1"/>
    </source>
</evidence>
<proteinExistence type="predicted"/>
<comment type="caution">
    <text evidence="1">The sequence shown here is derived from an EMBL/GenBank/DDBJ whole genome shotgun (WGS) entry which is preliminary data.</text>
</comment>
<reference evidence="1 2" key="1">
    <citation type="submission" date="2023-08" db="EMBL/GenBank/DDBJ databases">
        <title>Rhodoferax potami sp. nov. and Rhodoferax mekongensis sp. nov., isolated from the Mekong River in Thailand.</title>
        <authorList>
            <person name="Kitikhun S."/>
            <person name="Charoenyingcharoen P."/>
            <person name="Siriarchawattana P."/>
            <person name="Likhitrattanapisal S."/>
            <person name="Nilsakha T."/>
            <person name="Chanpet A."/>
            <person name="Rattanawaree P."/>
            <person name="Ingsriswang S."/>
        </authorList>
    </citation>
    <scope>NUCLEOTIDE SEQUENCE [LARGE SCALE GENOMIC DNA]</scope>
    <source>
        <strain evidence="1 2">TBRC 17660</strain>
    </source>
</reference>
<organism evidence="1 2">
    <name type="scientific">Rhodoferax potami</name>
    <dbReference type="NCBI Taxonomy" id="3068338"/>
    <lineage>
        <taxon>Bacteria</taxon>
        <taxon>Pseudomonadati</taxon>
        <taxon>Pseudomonadota</taxon>
        <taxon>Betaproteobacteria</taxon>
        <taxon>Burkholderiales</taxon>
        <taxon>Comamonadaceae</taxon>
        <taxon>Rhodoferax</taxon>
    </lineage>
</organism>
<protein>
    <recommendedName>
        <fullName evidence="3">Transcriptional regulator</fullName>
    </recommendedName>
</protein>
<accession>A0ABU3KK27</accession>
<evidence type="ECO:0008006" key="3">
    <source>
        <dbReference type="Google" id="ProtNLM"/>
    </source>
</evidence>
<dbReference type="EMBL" id="JAVBIK010000001">
    <property type="protein sequence ID" value="MDT7518130.1"/>
    <property type="molecule type" value="Genomic_DNA"/>
</dbReference>
<gene>
    <name evidence="1" type="ORF">RAE19_05180</name>
</gene>
<evidence type="ECO:0000313" key="2">
    <source>
        <dbReference type="Proteomes" id="UP001321700"/>
    </source>
</evidence>
<dbReference type="Proteomes" id="UP001321700">
    <property type="component" value="Unassembled WGS sequence"/>
</dbReference>